<comment type="catalytic activity">
    <reaction evidence="5">
        <text>NAD(+) + NADPH + H(+)(in) = NADH + NADP(+) + H(+)(out)</text>
        <dbReference type="Rhea" id="RHEA:47992"/>
        <dbReference type="ChEBI" id="CHEBI:15378"/>
        <dbReference type="ChEBI" id="CHEBI:57540"/>
        <dbReference type="ChEBI" id="CHEBI:57783"/>
        <dbReference type="ChEBI" id="CHEBI:57945"/>
        <dbReference type="ChEBI" id="CHEBI:58349"/>
        <dbReference type="EC" id="7.1.1.1"/>
    </reaction>
</comment>
<protein>
    <recommendedName>
        <fullName evidence="1">proton-translocating NAD(P)(+) transhydrogenase</fullName>
        <ecNumber evidence="1">7.1.1.1</ecNumber>
    </recommendedName>
</protein>
<keyword evidence="2" id="KW-0521">NADP</keyword>
<accession>A0ABD0NNH5</accession>
<evidence type="ECO:0000313" key="8">
    <source>
        <dbReference type="EMBL" id="KAL0162882.1"/>
    </source>
</evidence>
<dbReference type="Pfam" id="PF02233">
    <property type="entry name" value="PNTB"/>
    <property type="match status" value="1"/>
</dbReference>
<evidence type="ECO:0000256" key="5">
    <source>
        <dbReference type="ARBA" id="ARBA00048202"/>
    </source>
</evidence>
<keyword evidence="9" id="KW-1185">Reference proteome</keyword>
<dbReference type="EC" id="7.1.1.1" evidence="1"/>
<keyword evidence="6" id="KW-0472">Membrane</keyword>
<keyword evidence="3" id="KW-1278">Translocase</keyword>
<reference evidence="8 9" key="1">
    <citation type="submission" date="2024-05" db="EMBL/GenBank/DDBJ databases">
        <title>Genome sequencing and assembly of Indian major carp, Cirrhinus mrigala (Hamilton, 1822).</title>
        <authorList>
            <person name="Mohindra V."/>
            <person name="Chowdhury L.M."/>
            <person name="Lal K."/>
            <person name="Jena J.K."/>
        </authorList>
    </citation>
    <scope>NUCLEOTIDE SEQUENCE [LARGE SCALE GENOMIC DNA]</scope>
    <source>
        <strain evidence="8">CM1030</strain>
        <tissue evidence="8">Blood</tissue>
    </source>
</reference>
<dbReference type="PANTHER" id="PTHR10160">
    <property type="entry name" value="NAD(P) TRANSHYDROGENASE"/>
    <property type="match status" value="1"/>
</dbReference>
<feature type="non-terminal residue" evidence="8">
    <location>
        <position position="1"/>
    </location>
</feature>
<evidence type="ECO:0000256" key="4">
    <source>
        <dbReference type="ARBA" id="ARBA00023027"/>
    </source>
</evidence>
<dbReference type="AlphaFoldDB" id="A0ABD0NNH5"/>
<name>A0ABD0NNH5_CIRMR</name>
<feature type="domain" description="NADP transhydrogenase beta-like" evidence="7">
    <location>
        <begin position="1"/>
        <end position="59"/>
    </location>
</feature>
<evidence type="ECO:0000256" key="3">
    <source>
        <dbReference type="ARBA" id="ARBA00022967"/>
    </source>
</evidence>
<keyword evidence="4" id="KW-0520">NAD</keyword>
<keyword evidence="6" id="KW-0812">Transmembrane</keyword>
<keyword evidence="6" id="KW-1133">Transmembrane helix</keyword>
<evidence type="ECO:0000259" key="7">
    <source>
        <dbReference type="Pfam" id="PF02233"/>
    </source>
</evidence>
<comment type="caution">
    <text evidence="8">The sequence shown here is derived from an EMBL/GenBank/DDBJ whole genome shotgun (WGS) entry which is preliminary data.</text>
</comment>
<organism evidence="8 9">
    <name type="scientific">Cirrhinus mrigala</name>
    <name type="common">Mrigala</name>
    <dbReference type="NCBI Taxonomy" id="683832"/>
    <lineage>
        <taxon>Eukaryota</taxon>
        <taxon>Metazoa</taxon>
        <taxon>Chordata</taxon>
        <taxon>Craniata</taxon>
        <taxon>Vertebrata</taxon>
        <taxon>Euteleostomi</taxon>
        <taxon>Actinopterygii</taxon>
        <taxon>Neopterygii</taxon>
        <taxon>Teleostei</taxon>
        <taxon>Ostariophysi</taxon>
        <taxon>Cypriniformes</taxon>
        <taxon>Cyprinidae</taxon>
        <taxon>Labeoninae</taxon>
        <taxon>Labeonini</taxon>
        <taxon>Cirrhinus</taxon>
    </lineage>
</organism>
<dbReference type="GO" id="GO:0008750">
    <property type="term" value="F:proton-translocating NAD(P)+ transhydrogenase activity"/>
    <property type="evidence" value="ECO:0007669"/>
    <property type="project" value="UniProtKB-EC"/>
</dbReference>
<dbReference type="Proteomes" id="UP001529510">
    <property type="component" value="Unassembled WGS sequence"/>
</dbReference>
<evidence type="ECO:0000256" key="1">
    <source>
        <dbReference type="ARBA" id="ARBA00012943"/>
    </source>
</evidence>
<evidence type="ECO:0000256" key="6">
    <source>
        <dbReference type="SAM" id="Phobius"/>
    </source>
</evidence>
<evidence type="ECO:0000256" key="2">
    <source>
        <dbReference type="ARBA" id="ARBA00022857"/>
    </source>
</evidence>
<sequence length="60" mass="6044">GLTLTAAIGGADMPVVITVLNSYSGWALCAEGFLLNNNLLTIVGALIGSSGAILSYIMCV</sequence>
<feature type="non-terminal residue" evidence="8">
    <location>
        <position position="60"/>
    </location>
</feature>
<dbReference type="EMBL" id="JAMKFB020000021">
    <property type="protein sequence ID" value="KAL0162882.1"/>
    <property type="molecule type" value="Genomic_DNA"/>
</dbReference>
<dbReference type="InterPro" id="IPR034300">
    <property type="entry name" value="PNTB-like"/>
</dbReference>
<feature type="transmembrane region" description="Helical" evidence="6">
    <location>
        <begin position="39"/>
        <end position="59"/>
    </location>
</feature>
<proteinExistence type="predicted"/>
<gene>
    <name evidence="8" type="ORF">M9458_042278</name>
</gene>
<dbReference type="PANTHER" id="PTHR10160:SF22">
    <property type="entry name" value="NAD(P) TRANSHYDROGENASE, MITOCHONDRIAL"/>
    <property type="match status" value="1"/>
</dbReference>
<evidence type="ECO:0000313" key="9">
    <source>
        <dbReference type="Proteomes" id="UP001529510"/>
    </source>
</evidence>